<reference evidence="1" key="1">
    <citation type="submission" date="2018-06" db="EMBL/GenBank/DDBJ databases">
        <authorList>
            <person name="Zhirakovskaya E."/>
        </authorList>
    </citation>
    <scope>NUCLEOTIDE SEQUENCE</scope>
</reference>
<dbReference type="InterPro" id="IPR009912">
    <property type="entry name" value="DUF1451"/>
</dbReference>
<name>A0A3B1A143_9ZZZZ</name>
<accession>A0A3B1A143</accession>
<dbReference type="AlphaFoldDB" id="A0A3B1A143"/>
<evidence type="ECO:0000313" key="1">
    <source>
        <dbReference type="EMBL" id="VAW97751.1"/>
    </source>
</evidence>
<protein>
    <submittedName>
        <fullName evidence="1">Uncharacterized protein</fullName>
    </submittedName>
</protein>
<organism evidence="1">
    <name type="scientific">hydrothermal vent metagenome</name>
    <dbReference type="NCBI Taxonomy" id="652676"/>
    <lineage>
        <taxon>unclassified sequences</taxon>
        <taxon>metagenomes</taxon>
        <taxon>ecological metagenomes</taxon>
    </lineage>
</organism>
<gene>
    <name evidence="1" type="ORF">MNBD_GAMMA21-2952</name>
</gene>
<sequence length="170" mass="19283">MKDPLHHDPIDVLGEAYEKMFERTVRNIHNAEEKTDPLLHRLIDEARQEAIELKEISEKDADLIATYLKRDLSGITHYLSESGHELKDWLGFETSLLESYVLDLLQQAADPTTLALLTLKLDAQRASTYHTGEITAPGTLVCDQCGEKLHFHKTAKIPPCPKCHTTAFHR</sequence>
<dbReference type="EMBL" id="UOFR01000053">
    <property type="protein sequence ID" value="VAW97751.1"/>
    <property type="molecule type" value="Genomic_DNA"/>
</dbReference>
<proteinExistence type="predicted"/>
<dbReference type="Pfam" id="PF07295">
    <property type="entry name" value="DUF1451"/>
    <property type="match status" value="1"/>
</dbReference>